<evidence type="ECO:0008006" key="2">
    <source>
        <dbReference type="Google" id="ProtNLM"/>
    </source>
</evidence>
<dbReference type="EMBL" id="BARV01026233">
    <property type="protein sequence ID" value="GAI38614.1"/>
    <property type="molecule type" value="Genomic_DNA"/>
</dbReference>
<protein>
    <recommendedName>
        <fullName evidence="2">Dienelactone hydrolase domain-containing protein</fullName>
    </recommendedName>
</protein>
<feature type="non-terminal residue" evidence="1">
    <location>
        <position position="1"/>
    </location>
</feature>
<reference evidence="1" key="1">
    <citation type="journal article" date="2014" name="Front. Microbiol.">
        <title>High frequency of phylogenetically diverse reductive dehalogenase-homologous genes in deep subseafloor sedimentary metagenomes.</title>
        <authorList>
            <person name="Kawai M."/>
            <person name="Futagami T."/>
            <person name="Toyoda A."/>
            <person name="Takaki Y."/>
            <person name="Nishi S."/>
            <person name="Hori S."/>
            <person name="Arai W."/>
            <person name="Tsubouchi T."/>
            <person name="Morono Y."/>
            <person name="Uchiyama I."/>
            <person name="Ito T."/>
            <person name="Fujiyama A."/>
            <person name="Inagaki F."/>
            <person name="Takami H."/>
        </authorList>
    </citation>
    <scope>NUCLEOTIDE SEQUENCE</scope>
    <source>
        <strain evidence="1">Expedition CK06-06</strain>
    </source>
</reference>
<feature type="non-terminal residue" evidence="1">
    <location>
        <position position="264"/>
    </location>
</feature>
<dbReference type="SUPFAM" id="SSF53474">
    <property type="entry name" value="alpha/beta-Hydrolases"/>
    <property type="match status" value="1"/>
</dbReference>
<gene>
    <name evidence="1" type="ORF">S06H3_42430</name>
</gene>
<accession>X1Q5T2</accession>
<comment type="caution">
    <text evidence="1">The sequence shown here is derived from an EMBL/GenBank/DDBJ whole genome shotgun (WGS) entry which is preliminary data.</text>
</comment>
<dbReference type="InterPro" id="IPR029058">
    <property type="entry name" value="AB_hydrolase_fold"/>
</dbReference>
<sequence>QSVSTFVPSATCPNTPGLAVNIIYPKKARYKDGAPVAVVVPGGFAADGLNFNMHAAQVGAIEVRFAFPGGGNKNFSSGGEFDNRGARSVEALKDVILFAAGAAKDYKERSIKDLMEGKVAVSPGNVGLVGWDNGGNAALVALSRYPSELYMVAWLLFYESPVGAMFSPANLGSSADLLTNKHYREGSAATGHILVDYRKLKWSAKAIRNPNRFSGKKRGLPGNKGVLFFDENGNGIWEESIEFACNSLLDQSILKQYFPPPDNC</sequence>
<dbReference type="Gene3D" id="3.40.50.1820">
    <property type="entry name" value="alpha/beta hydrolase"/>
    <property type="match status" value="1"/>
</dbReference>
<organism evidence="1">
    <name type="scientific">marine sediment metagenome</name>
    <dbReference type="NCBI Taxonomy" id="412755"/>
    <lineage>
        <taxon>unclassified sequences</taxon>
        <taxon>metagenomes</taxon>
        <taxon>ecological metagenomes</taxon>
    </lineage>
</organism>
<proteinExistence type="predicted"/>
<evidence type="ECO:0000313" key="1">
    <source>
        <dbReference type="EMBL" id="GAI38614.1"/>
    </source>
</evidence>
<dbReference type="AlphaFoldDB" id="X1Q5T2"/>
<name>X1Q5T2_9ZZZZ</name>